<dbReference type="PANTHER" id="PTHR11252:SF0">
    <property type="entry name" value="POLYRIBONUCLEOTIDE NUCLEOTIDYLTRANSFERASE 1, MITOCHONDRIAL"/>
    <property type="match status" value="1"/>
</dbReference>
<dbReference type="InterPro" id="IPR015847">
    <property type="entry name" value="ExoRNase_PH_dom2"/>
</dbReference>
<dbReference type="EMBL" id="NOJY02000019">
    <property type="protein sequence ID" value="RDY26874.1"/>
    <property type="molecule type" value="Genomic_DNA"/>
</dbReference>
<feature type="binding site" evidence="9">
    <location>
        <position position="485"/>
    </location>
    <ligand>
        <name>Mg(2+)</name>
        <dbReference type="ChEBI" id="CHEBI:18420"/>
    </ligand>
</feature>
<dbReference type="OrthoDB" id="9804305at2"/>
<dbReference type="GO" id="GO:0003723">
    <property type="term" value="F:RNA binding"/>
    <property type="evidence" value="ECO:0007669"/>
    <property type="project" value="UniProtKB-UniRule"/>
</dbReference>
<dbReference type="InterPro" id="IPR001247">
    <property type="entry name" value="ExoRNase_PH_dom1"/>
</dbReference>
<evidence type="ECO:0000256" key="7">
    <source>
        <dbReference type="ARBA" id="ARBA00022842"/>
    </source>
</evidence>
<keyword evidence="3 9" id="KW-0963">Cytoplasm</keyword>
<evidence type="ECO:0000313" key="12">
    <source>
        <dbReference type="Proteomes" id="UP000215694"/>
    </source>
</evidence>
<dbReference type="RefSeq" id="WP_094366714.1">
    <property type="nucleotide sequence ID" value="NZ_NOJY02000019.1"/>
</dbReference>
<accession>A0A371J2F1</accession>
<dbReference type="InterPro" id="IPR036612">
    <property type="entry name" value="KH_dom_type_1_sf"/>
</dbReference>
<evidence type="ECO:0000256" key="9">
    <source>
        <dbReference type="HAMAP-Rule" id="MF_01595"/>
    </source>
</evidence>
<keyword evidence="12" id="KW-1185">Reference proteome</keyword>
<comment type="similarity">
    <text evidence="2 9">Belongs to the polyribonucleotide nucleotidyltransferase family.</text>
</comment>
<dbReference type="SMART" id="SM00316">
    <property type="entry name" value="S1"/>
    <property type="match status" value="1"/>
</dbReference>
<sequence length="704" mass="77040">MFEHKIFTMDLAGREFSVEIGKIAELASGSAILRYGDTMVMVNTSKSAKPRDGIDFFPLSVDYEEKLYSVGKIPGGFLKREGRPSEKAILTSRLIDRPIRPLFPKGFRNDVQVVATVLSVDPDCTPDVVAMIGSSIALSISEIPFNGPTGSVVVGLVDGAFVVNPTLEQREKSTLHLVVSGTKDAIMMVEAGGEEIPDALMLEAILFAHEQIKGIVEFIETIVSEVGKEKMEITLHQVDADVEKAVRAFATADMKEAVKTIEKLERMEKMDAVKQATLAHFEEVVEDFGSDIEETLQAIIKEEVRKLIVHENIRPDNRKPDEIRPIWCDNGFIPRTHGSGLFTRGQTQVMSITTLGALGDAQTLDGLDEEESKRYMHNYNFPAYSVGEARPSRGPGRREIGHGALAERALVPVLPSKEDFPYAIRVVSEVLSSNGSTSQGSVCGSTISLLDAGVPIKDMVAGIAMGLIKHDDKVAVLSDIQGMEDHLGDMDFKVAGTEKGITAIQMDIKIAGIDEQVLRDALTQAKAGRIHILNEMRKTISAPKAELSRYAPKIITMRINPDKIRDVIGPGGKVITKIIDETGVKIDIEQDGEVFIGGIDPDMIALAQQRINDIVAEAEVGQTYTGKVTRLMNFGAFVEILPGKEGLLHISHIAHERVAKVEDVLNVGDEVTVKVTEIDEKGRVNLSRKVLLPKPEKVEKKEEK</sequence>
<dbReference type="InterPro" id="IPR027408">
    <property type="entry name" value="PNPase/RNase_PH_dom_sf"/>
</dbReference>
<feature type="binding site" evidence="9">
    <location>
        <position position="491"/>
    </location>
    <ligand>
        <name>Mg(2+)</name>
        <dbReference type="ChEBI" id="CHEBI:18420"/>
    </ligand>
</feature>
<dbReference type="InterPro" id="IPR015848">
    <property type="entry name" value="PNPase_PH_RNA-bd_bac/org-type"/>
</dbReference>
<dbReference type="Pfam" id="PF00013">
    <property type="entry name" value="KH_1"/>
    <property type="match status" value="1"/>
</dbReference>
<dbReference type="SUPFAM" id="SSF50249">
    <property type="entry name" value="Nucleic acid-binding proteins"/>
    <property type="match status" value="1"/>
</dbReference>
<keyword evidence="8 9" id="KW-0694">RNA-binding</keyword>
<dbReference type="FunFam" id="2.40.50.140:FF:000023">
    <property type="entry name" value="Polyribonucleotide nucleotidyltransferase"/>
    <property type="match status" value="1"/>
</dbReference>
<dbReference type="CDD" id="cd02393">
    <property type="entry name" value="KH-I_PNPase"/>
    <property type="match status" value="1"/>
</dbReference>
<evidence type="ECO:0000256" key="4">
    <source>
        <dbReference type="ARBA" id="ARBA00022679"/>
    </source>
</evidence>
<keyword evidence="7 9" id="KW-0460">Magnesium</keyword>
<dbReference type="SUPFAM" id="SSF55666">
    <property type="entry name" value="Ribonuclease PH domain 2-like"/>
    <property type="match status" value="2"/>
</dbReference>
<dbReference type="PANTHER" id="PTHR11252">
    <property type="entry name" value="POLYRIBONUCLEOTIDE NUCLEOTIDYLTRANSFERASE"/>
    <property type="match status" value="1"/>
</dbReference>
<comment type="function">
    <text evidence="9">Involved in mRNA degradation. Catalyzes the phosphorolysis of single-stranded polyribonucleotides processively in the 3'- to 5'-direction.</text>
</comment>
<dbReference type="GO" id="GO:0000175">
    <property type="term" value="F:3'-5'-RNA exonuclease activity"/>
    <property type="evidence" value="ECO:0007669"/>
    <property type="project" value="TreeGrafter"/>
</dbReference>
<dbReference type="SUPFAM" id="SSF54791">
    <property type="entry name" value="Eukaryotic type KH-domain (KH-domain type I)"/>
    <property type="match status" value="1"/>
</dbReference>
<dbReference type="Pfam" id="PF01138">
    <property type="entry name" value="RNase_PH"/>
    <property type="match status" value="2"/>
</dbReference>
<dbReference type="FunFam" id="3.30.230.70:FF:000001">
    <property type="entry name" value="Polyribonucleotide nucleotidyltransferase"/>
    <property type="match status" value="1"/>
</dbReference>
<dbReference type="Pfam" id="PF00575">
    <property type="entry name" value="S1"/>
    <property type="match status" value="1"/>
</dbReference>
<dbReference type="GO" id="GO:0006396">
    <property type="term" value="P:RNA processing"/>
    <property type="evidence" value="ECO:0007669"/>
    <property type="project" value="InterPro"/>
</dbReference>
<dbReference type="SUPFAM" id="SSF54211">
    <property type="entry name" value="Ribosomal protein S5 domain 2-like"/>
    <property type="match status" value="2"/>
</dbReference>
<dbReference type="GO" id="GO:0006402">
    <property type="term" value="P:mRNA catabolic process"/>
    <property type="evidence" value="ECO:0007669"/>
    <property type="project" value="UniProtKB-UniRule"/>
</dbReference>
<dbReference type="InterPro" id="IPR012162">
    <property type="entry name" value="PNPase"/>
</dbReference>
<protein>
    <recommendedName>
        <fullName evidence="9">Polyribonucleotide nucleotidyltransferase</fullName>
        <ecNumber evidence="9">2.7.7.8</ecNumber>
    </recommendedName>
    <alternativeName>
        <fullName evidence="9">Polynucleotide phosphorylase</fullName>
        <shortName evidence="9">PNPase</shortName>
    </alternativeName>
</protein>
<proteinExistence type="inferred from homology"/>
<dbReference type="PIRSF" id="PIRSF005499">
    <property type="entry name" value="PNPase"/>
    <property type="match status" value="1"/>
</dbReference>
<dbReference type="FunFam" id="3.30.230.70:FF:000002">
    <property type="entry name" value="Polyribonucleotide nucleotidyltransferase"/>
    <property type="match status" value="1"/>
</dbReference>
<dbReference type="PROSITE" id="PS50084">
    <property type="entry name" value="KH_TYPE_1"/>
    <property type="match status" value="1"/>
</dbReference>
<dbReference type="InterPro" id="IPR004087">
    <property type="entry name" value="KH_dom"/>
</dbReference>
<evidence type="ECO:0000259" key="10">
    <source>
        <dbReference type="PROSITE" id="PS50126"/>
    </source>
</evidence>
<dbReference type="InterPro" id="IPR036456">
    <property type="entry name" value="PNPase_PH_RNA-bd_sf"/>
</dbReference>
<evidence type="ECO:0000256" key="2">
    <source>
        <dbReference type="ARBA" id="ARBA00007404"/>
    </source>
</evidence>
<evidence type="ECO:0000313" key="11">
    <source>
        <dbReference type="EMBL" id="RDY26874.1"/>
    </source>
</evidence>
<dbReference type="AlphaFoldDB" id="A0A371J2F1"/>
<keyword evidence="5 9" id="KW-0548">Nucleotidyltransferase</keyword>
<dbReference type="FunFam" id="3.30.1370.10:FF:000001">
    <property type="entry name" value="Polyribonucleotide nucleotidyltransferase"/>
    <property type="match status" value="1"/>
</dbReference>
<dbReference type="HAMAP" id="MF_01595">
    <property type="entry name" value="PNPase"/>
    <property type="match status" value="1"/>
</dbReference>
<dbReference type="Pfam" id="PF03725">
    <property type="entry name" value="RNase_PH_C"/>
    <property type="match status" value="2"/>
</dbReference>
<dbReference type="Gene3D" id="2.40.50.140">
    <property type="entry name" value="Nucleic acid-binding proteins"/>
    <property type="match status" value="1"/>
</dbReference>
<dbReference type="Gene3D" id="3.30.230.70">
    <property type="entry name" value="GHMP Kinase, N-terminal domain"/>
    <property type="match status" value="2"/>
</dbReference>
<evidence type="ECO:0000256" key="3">
    <source>
        <dbReference type="ARBA" id="ARBA00022490"/>
    </source>
</evidence>
<dbReference type="InterPro" id="IPR012340">
    <property type="entry name" value="NA-bd_OB-fold"/>
</dbReference>
<keyword evidence="4 9" id="KW-0808">Transferase</keyword>
<dbReference type="GO" id="GO:0000287">
    <property type="term" value="F:magnesium ion binding"/>
    <property type="evidence" value="ECO:0007669"/>
    <property type="project" value="UniProtKB-UniRule"/>
</dbReference>
<comment type="caution">
    <text evidence="11">The sequence shown here is derived from an EMBL/GenBank/DDBJ whole genome shotgun (WGS) entry which is preliminary data.</text>
</comment>
<dbReference type="GO" id="GO:0005829">
    <property type="term" value="C:cytosol"/>
    <property type="evidence" value="ECO:0007669"/>
    <property type="project" value="UniProtKB-ARBA"/>
</dbReference>
<dbReference type="Pfam" id="PF03726">
    <property type="entry name" value="PNPase"/>
    <property type="match status" value="1"/>
</dbReference>
<organism evidence="11 12">
    <name type="scientific">Romboutsia weinsteinii</name>
    <dbReference type="NCBI Taxonomy" id="2020949"/>
    <lineage>
        <taxon>Bacteria</taxon>
        <taxon>Bacillati</taxon>
        <taxon>Bacillota</taxon>
        <taxon>Clostridia</taxon>
        <taxon>Peptostreptococcales</taxon>
        <taxon>Peptostreptococcaceae</taxon>
        <taxon>Romboutsia</taxon>
    </lineage>
</organism>
<evidence type="ECO:0000256" key="1">
    <source>
        <dbReference type="ARBA" id="ARBA00004496"/>
    </source>
</evidence>
<evidence type="ECO:0000256" key="8">
    <source>
        <dbReference type="ARBA" id="ARBA00022884"/>
    </source>
</evidence>
<dbReference type="InterPro" id="IPR003029">
    <property type="entry name" value="S1_domain"/>
</dbReference>
<dbReference type="CDD" id="cd11363">
    <property type="entry name" value="RNase_PH_PNPase_1"/>
    <property type="match status" value="1"/>
</dbReference>
<dbReference type="InterPro" id="IPR020568">
    <property type="entry name" value="Ribosomal_Su5_D2-typ_SF"/>
</dbReference>
<comment type="subcellular location">
    <subcellularLocation>
        <location evidence="1 9">Cytoplasm</location>
    </subcellularLocation>
</comment>
<name>A0A371J2F1_9FIRM</name>
<keyword evidence="6 9" id="KW-0479">Metal-binding</keyword>
<dbReference type="PROSITE" id="PS50126">
    <property type="entry name" value="S1"/>
    <property type="match status" value="1"/>
</dbReference>
<gene>
    <name evidence="9" type="primary">pnp</name>
    <name evidence="11" type="ORF">CHL78_011795</name>
</gene>
<evidence type="ECO:0000256" key="5">
    <source>
        <dbReference type="ARBA" id="ARBA00022695"/>
    </source>
</evidence>
<dbReference type="SMART" id="SM00322">
    <property type="entry name" value="KH"/>
    <property type="match status" value="1"/>
</dbReference>
<dbReference type="InterPro" id="IPR004088">
    <property type="entry name" value="KH_dom_type_1"/>
</dbReference>
<evidence type="ECO:0000256" key="6">
    <source>
        <dbReference type="ARBA" id="ARBA00022723"/>
    </source>
</evidence>
<dbReference type="InterPro" id="IPR036345">
    <property type="entry name" value="ExoRNase_PH_dom2_sf"/>
</dbReference>
<dbReference type="CDD" id="cd04472">
    <property type="entry name" value="S1_PNPase"/>
    <property type="match status" value="1"/>
</dbReference>
<dbReference type="GO" id="GO:0004654">
    <property type="term" value="F:polyribonucleotide nucleotidyltransferase activity"/>
    <property type="evidence" value="ECO:0007669"/>
    <property type="project" value="UniProtKB-UniRule"/>
</dbReference>
<dbReference type="CDD" id="cd11364">
    <property type="entry name" value="RNase_PH_PNPase_2"/>
    <property type="match status" value="1"/>
</dbReference>
<dbReference type="Gene3D" id="3.30.1370.10">
    <property type="entry name" value="K Homology domain, type 1"/>
    <property type="match status" value="1"/>
</dbReference>
<comment type="catalytic activity">
    <reaction evidence="9">
        <text>RNA(n+1) + phosphate = RNA(n) + a ribonucleoside 5'-diphosphate</text>
        <dbReference type="Rhea" id="RHEA:22096"/>
        <dbReference type="Rhea" id="RHEA-COMP:14527"/>
        <dbReference type="Rhea" id="RHEA-COMP:17342"/>
        <dbReference type="ChEBI" id="CHEBI:43474"/>
        <dbReference type="ChEBI" id="CHEBI:57930"/>
        <dbReference type="ChEBI" id="CHEBI:140395"/>
        <dbReference type="EC" id="2.7.7.8"/>
    </reaction>
</comment>
<comment type="cofactor">
    <cofactor evidence="9">
        <name>Mg(2+)</name>
        <dbReference type="ChEBI" id="CHEBI:18420"/>
    </cofactor>
</comment>
<dbReference type="NCBIfam" id="NF008805">
    <property type="entry name" value="PRK11824.1"/>
    <property type="match status" value="1"/>
</dbReference>
<dbReference type="Proteomes" id="UP000215694">
    <property type="component" value="Unassembled WGS sequence"/>
</dbReference>
<dbReference type="NCBIfam" id="TIGR03591">
    <property type="entry name" value="polynuc_phos"/>
    <property type="match status" value="1"/>
</dbReference>
<dbReference type="EC" id="2.7.7.8" evidence="9"/>
<dbReference type="SUPFAM" id="SSF46915">
    <property type="entry name" value="Polynucleotide phosphorylase/guanosine pentaphosphate synthase (PNPase/GPSI), domain 3"/>
    <property type="match status" value="1"/>
</dbReference>
<feature type="domain" description="S1 motif" evidence="10">
    <location>
        <begin position="621"/>
        <end position="689"/>
    </location>
</feature>
<reference evidence="11 12" key="1">
    <citation type="journal article" date="2017" name="Genome Announc.">
        <title>Draft Genome Sequence of Romboutsia weinsteinii sp. nov. Strain CCRI-19649(T) Isolated from Surface Water.</title>
        <authorList>
            <person name="Maheux A.F."/>
            <person name="Boudreau D.K."/>
            <person name="Berube E."/>
            <person name="Boissinot M."/>
            <person name="Cantin P."/>
            <person name="Raymond F."/>
            <person name="Corbeil J."/>
            <person name="Omar R.F."/>
            <person name="Bergeron M.G."/>
        </authorList>
    </citation>
    <scope>NUCLEOTIDE SEQUENCE [LARGE SCALE GENOMIC DNA]</scope>
    <source>
        <strain evidence="11 12">CCRI-19649</strain>
    </source>
</reference>